<sequence>MALIKIALIMLVQNTVVFAQDITLETAKGTIVGTTSQTVGLNKTYYAFKGIPYAEPPKRFQEAVPKAPWTGTLNCTYDKDVCVQGKNPIIGSEDCLFLSVYTTSLTGATPVIVFIHGGYFTLGNSSYEGKGPDFFLDEGVVFVMLQYRLGLFGFITTEDSANPGNWGLKDQVLALQWVRDNIQYFGGDPTKVTLWGQSVGGASVGYHLVSNRSQGLFHGAIMESGTSLSSFGFNRRISQTILLTATQLGKLSLSIDGLVQQLKTVPYKDLQSAAYTASFAVALRNPLAGLFYGVVSEEYHNKTFFTGRCDTLLREGKFAKVPILLGTTSQEGRFVGSTSPSDVLSGLVRSYFLTFDILPNRLPPPDLATSLLTRSIVGTKIKYHFAGLSPIGLTNDELVRLLSVDQWVRPAVEFARQVIQHGVDVYMYSFSYKGVLGRNTNATGVAHSEDLAYLFNTANGIGSGDDYLTRLRYVRFLCNFAKTKNPTPITDQLFNNTIWTPVKNGTRREINYLDIDRIIQMKINMFDKDIHEYDKLYNDYGIGDYQTY</sequence>
<keyword evidence="5" id="KW-0732">Signal</keyword>
<proteinExistence type="evidence at transcript level"/>
<feature type="domain" description="Carboxylesterase type B" evidence="6">
    <location>
        <begin position="22"/>
        <end position="527"/>
    </location>
</feature>
<organism evidence="7">
    <name type="scientific">Agasicles hygrophila</name>
    <dbReference type="NCBI Taxonomy" id="715812"/>
    <lineage>
        <taxon>Eukaryota</taxon>
        <taxon>Metazoa</taxon>
        <taxon>Ecdysozoa</taxon>
        <taxon>Arthropoda</taxon>
        <taxon>Hexapoda</taxon>
        <taxon>Insecta</taxon>
        <taxon>Pterygota</taxon>
        <taxon>Neoptera</taxon>
        <taxon>Endopterygota</taxon>
        <taxon>Coleoptera</taxon>
        <taxon>Polyphaga</taxon>
        <taxon>Cucujiformia</taxon>
        <taxon>Chrysomeloidea</taxon>
        <taxon>Chrysomelidae</taxon>
        <taxon>Galerucinae</taxon>
        <taxon>Alticini</taxon>
        <taxon>Agasicles</taxon>
    </lineage>
</organism>
<dbReference type="PANTHER" id="PTHR43142:SF1">
    <property type="entry name" value="CARBOXYLIC ESTER HYDROLASE"/>
    <property type="match status" value="1"/>
</dbReference>
<dbReference type="InterPro" id="IPR029058">
    <property type="entry name" value="AB_hydrolase_fold"/>
</dbReference>
<keyword evidence="3" id="KW-0378">Hydrolase</keyword>
<reference evidence="7" key="1">
    <citation type="submission" date="2015-06" db="EMBL/GenBank/DDBJ databases">
        <title>Identification and characterization of nine P450 genes and one CarE gene from the flee beetle Agasicles hygrophila.</title>
        <authorList>
            <person name="Guo Y."/>
        </authorList>
    </citation>
    <scope>NUCLEOTIDE SEQUENCE</scope>
</reference>
<keyword evidence="4" id="KW-0325">Glycoprotein</keyword>
<evidence type="ECO:0000256" key="5">
    <source>
        <dbReference type="SAM" id="SignalP"/>
    </source>
</evidence>
<protein>
    <submittedName>
        <fullName evidence="7">CarE</fullName>
    </submittedName>
</protein>
<evidence type="ECO:0000256" key="1">
    <source>
        <dbReference type="ARBA" id="ARBA00005964"/>
    </source>
</evidence>
<evidence type="ECO:0000256" key="3">
    <source>
        <dbReference type="ARBA" id="ARBA00022801"/>
    </source>
</evidence>
<dbReference type="InterPro" id="IPR002018">
    <property type="entry name" value="CarbesteraseB"/>
</dbReference>
<accession>A0A3Q8AD62</accession>
<evidence type="ECO:0000256" key="4">
    <source>
        <dbReference type="ARBA" id="ARBA00023180"/>
    </source>
</evidence>
<dbReference type="AlphaFoldDB" id="A0A3Q8AD62"/>
<dbReference type="Gene3D" id="3.40.50.1820">
    <property type="entry name" value="alpha/beta hydrolase"/>
    <property type="match status" value="1"/>
</dbReference>
<evidence type="ECO:0000313" key="7">
    <source>
        <dbReference type="EMBL" id="ANS06319.1"/>
    </source>
</evidence>
<dbReference type="PANTHER" id="PTHR43142">
    <property type="entry name" value="CARBOXYLIC ESTER HYDROLASE"/>
    <property type="match status" value="1"/>
</dbReference>
<name>A0A3Q8AD62_9CUCU</name>
<feature type="chain" id="PRO_5018569613" evidence="5">
    <location>
        <begin position="20"/>
        <end position="548"/>
    </location>
</feature>
<keyword evidence="2" id="KW-0719">Serine esterase</keyword>
<dbReference type="EMBL" id="KT032151">
    <property type="protein sequence ID" value="ANS06319.1"/>
    <property type="molecule type" value="mRNA"/>
</dbReference>
<evidence type="ECO:0000256" key="2">
    <source>
        <dbReference type="ARBA" id="ARBA00022487"/>
    </source>
</evidence>
<comment type="similarity">
    <text evidence="1">Belongs to the type-B carboxylesterase/lipase family.</text>
</comment>
<dbReference type="Pfam" id="PF00135">
    <property type="entry name" value="COesterase"/>
    <property type="match status" value="1"/>
</dbReference>
<dbReference type="GO" id="GO:0052689">
    <property type="term" value="F:carboxylic ester hydrolase activity"/>
    <property type="evidence" value="ECO:0007669"/>
    <property type="project" value="UniProtKB-KW"/>
</dbReference>
<feature type="signal peptide" evidence="5">
    <location>
        <begin position="1"/>
        <end position="19"/>
    </location>
</feature>
<dbReference type="SUPFAM" id="SSF53474">
    <property type="entry name" value="alpha/beta-Hydrolases"/>
    <property type="match status" value="1"/>
</dbReference>
<evidence type="ECO:0000259" key="6">
    <source>
        <dbReference type="Pfam" id="PF00135"/>
    </source>
</evidence>